<evidence type="ECO:0000313" key="2">
    <source>
        <dbReference type="EMBL" id="GIX78338.1"/>
    </source>
</evidence>
<reference evidence="2 3" key="1">
    <citation type="submission" date="2021-06" db="EMBL/GenBank/DDBJ databases">
        <title>Caerostris extrusa draft genome.</title>
        <authorList>
            <person name="Kono N."/>
            <person name="Arakawa K."/>
        </authorList>
    </citation>
    <scope>NUCLEOTIDE SEQUENCE [LARGE SCALE GENOMIC DNA]</scope>
</reference>
<sequence>MSGSPGALPNEWRSTSRCYYFPRLMIWSEATFFFSPPLSWGASFALIKIALHPRLNQAPAPDNSPLVFNHSTDTEITSAPRHWRN</sequence>
<comment type="caution">
    <text evidence="2">The sequence shown here is derived from an EMBL/GenBank/DDBJ whole genome shotgun (WGS) entry which is preliminary data.</text>
</comment>
<dbReference type="Proteomes" id="UP001054945">
    <property type="component" value="Unassembled WGS sequence"/>
</dbReference>
<proteinExistence type="predicted"/>
<gene>
    <name evidence="2" type="ORF">CEXT_48371</name>
</gene>
<organism evidence="2 3">
    <name type="scientific">Caerostris extrusa</name>
    <name type="common">Bark spider</name>
    <name type="synonym">Caerostris bankana</name>
    <dbReference type="NCBI Taxonomy" id="172846"/>
    <lineage>
        <taxon>Eukaryota</taxon>
        <taxon>Metazoa</taxon>
        <taxon>Ecdysozoa</taxon>
        <taxon>Arthropoda</taxon>
        <taxon>Chelicerata</taxon>
        <taxon>Arachnida</taxon>
        <taxon>Araneae</taxon>
        <taxon>Araneomorphae</taxon>
        <taxon>Entelegynae</taxon>
        <taxon>Araneoidea</taxon>
        <taxon>Araneidae</taxon>
        <taxon>Caerostris</taxon>
    </lineage>
</organism>
<evidence type="ECO:0000313" key="3">
    <source>
        <dbReference type="Proteomes" id="UP001054945"/>
    </source>
</evidence>
<dbReference type="EMBL" id="BPLR01002834">
    <property type="protein sequence ID" value="GIX78338.1"/>
    <property type="molecule type" value="Genomic_DNA"/>
</dbReference>
<protein>
    <submittedName>
        <fullName evidence="2">Uncharacterized protein</fullName>
    </submittedName>
</protein>
<dbReference type="AlphaFoldDB" id="A0AAV4N1N7"/>
<accession>A0AAV4N1N7</accession>
<keyword evidence="3" id="KW-1185">Reference proteome</keyword>
<feature type="region of interest" description="Disordered" evidence="1">
    <location>
        <begin position="62"/>
        <end position="85"/>
    </location>
</feature>
<name>A0AAV4N1N7_CAEEX</name>
<evidence type="ECO:0000256" key="1">
    <source>
        <dbReference type="SAM" id="MobiDB-lite"/>
    </source>
</evidence>